<name>A0ABD0PTC8_CIRMR</name>
<feature type="non-terminal residue" evidence="3">
    <location>
        <position position="1"/>
    </location>
</feature>
<reference evidence="3 4" key="1">
    <citation type="submission" date="2024-05" db="EMBL/GenBank/DDBJ databases">
        <title>Genome sequencing and assembly of Indian major carp, Cirrhinus mrigala (Hamilton, 1822).</title>
        <authorList>
            <person name="Mohindra V."/>
            <person name="Chowdhury L.M."/>
            <person name="Lal K."/>
            <person name="Jena J.K."/>
        </authorList>
    </citation>
    <scope>NUCLEOTIDE SEQUENCE [LARGE SCALE GENOMIC DNA]</scope>
    <source>
        <strain evidence="3">CM1030</strain>
        <tissue evidence="3">Blood</tissue>
    </source>
</reference>
<evidence type="ECO:0000259" key="2">
    <source>
        <dbReference type="PROSITE" id="PS50994"/>
    </source>
</evidence>
<feature type="non-terminal residue" evidence="3">
    <location>
        <position position="262"/>
    </location>
</feature>
<evidence type="ECO:0000313" key="4">
    <source>
        <dbReference type="Proteomes" id="UP001529510"/>
    </source>
</evidence>
<keyword evidence="4" id="KW-1185">Reference proteome</keyword>
<dbReference type="EMBL" id="JAMKFB020000013">
    <property type="protein sequence ID" value="KAL0177289.1"/>
    <property type="molecule type" value="Genomic_DNA"/>
</dbReference>
<organism evidence="3 4">
    <name type="scientific">Cirrhinus mrigala</name>
    <name type="common">Mrigala</name>
    <dbReference type="NCBI Taxonomy" id="683832"/>
    <lineage>
        <taxon>Eukaryota</taxon>
        <taxon>Metazoa</taxon>
        <taxon>Chordata</taxon>
        <taxon>Craniata</taxon>
        <taxon>Vertebrata</taxon>
        <taxon>Euteleostomi</taxon>
        <taxon>Actinopterygii</taxon>
        <taxon>Neopterygii</taxon>
        <taxon>Teleostei</taxon>
        <taxon>Ostariophysi</taxon>
        <taxon>Cypriniformes</taxon>
        <taxon>Cyprinidae</taxon>
        <taxon>Labeoninae</taxon>
        <taxon>Labeonini</taxon>
        <taxon>Cirrhinus</taxon>
    </lineage>
</organism>
<dbReference type="Gene3D" id="1.10.340.70">
    <property type="match status" value="1"/>
</dbReference>
<dbReference type="Pfam" id="PF17921">
    <property type="entry name" value="Integrase_H2C2"/>
    <property type="match status" value="1"/>
</dbReference>
<dbReference type="PANTHER" id="PTHR37984:SF15">
    <property type="entry name" value="INTEGRASE CATALYTIC DOMAIN-CONTAINING PROTEIN"/>
    <property type="match status" value="1"/>
</dbReference>
<dbReference type="AlphaFoldDB" id="A0ABD0PTC8"/>
<dbReference type="InterPro" id="IPR036397">
    <property type="entry name" value="RNaseH_sf"/>
</dbReference>
<feature type="domain" description="Integrase catalytic" evidence="2">
    <location>
        <begin position="149"/>
        <end position="262"/>
    </location>
</feature>
<protein>
    <recommendedName>
        <fullName evidence="1">Gypsy retrotransposon integrase-like protein 1</fullName>
    </recommendedName>
</protein>
<proteinExistence type="predicted"/>
<sequence>TAKQPESDIESDLVQLVYEPLQTAVSLEELKQESAADPLLVTLKTYIQNSWPSQVSADLTPFSRVRAELKCWGESCIAWGHRAVIPLSLRGRVLSMAHEDHVGIVKLKQRFRDLVWWPGIDRELEALVRKCAPFLLSGKTGAPPPPLQTVDWPTKLWAHLQMDICGELASVPYHQRFLVVVYDLHSKWPRVVPMDSVIASAMVDFLEQLFSRWGILQAITTDNGPQFVSSEFSSYLAARGIVHIHTAFYHPQANSGVERLIK</sequence>
<dbReference type="InterPro" id="IPR041588">
    <property type="entry name" value="Integrase_H2C2"/>
</dbReference>
<gene>
    <name evidence="3" type="ORF">M9458_026183</name>
</gene>
<dbReference type="InterPro" id="IPR012337">
    <property type="entry name" value="RNaseH-like_sf"/>
</dbReference>
<dbReference type="InterPro" id="IPR001584">
    <property type="entry name" value="Integrase_cat-core"/>
</dbReference>
<evidence type="ECO:0000313" key="3">
    <source>
        <dbReference type="EMBL" id="KAL0177289.1"/>
    </source>
</evidence>
<dbReference type="InterPro" id="IPR050951">
    <property type="entry name" value="Retrovirus_Pol_polyprotein"/>
</dbReference>
<evidence type="ECO:0000256" key="1">
    <source>
        <dbReference type="ARBA" id="ARBA00039658"/>
    </source>
</evidence>
<dbReference type="Gene3D" id="3.30.420.10">
    <property type="entry name" value="Ribonuclease H-like superfamily/Ribonuclease H"/>
    <property type="match status" value="1"/>
</dbReference>
<dbReference type="SUPFAM" id="SSF53098">
    <property type="entry name" value="Ribonuclease H-like"/>
    <property type="match status" value="1"/>
</dbReference>
<dbReference type="Proteomes" id="UP001529510">
    <property type="component" value="Unassembled WGS sequence"/>
</dbReference>
<comment type="caution">
    <text evidence="3">The sequence shown here is derived from an EMBL/GenBank/DDBJ whole genome shotgun (WGS) entry which is preliminary data.</text>
</comment>
<dbReference type="PANTHER" id="PTHR37984">
    <property type="entry name" value="PROTEIN CBG26694"/>
    <property type="match status" value="1"/>
</dbReference>
<dbReference type="Pfam" id="PF00665">
    <property type="entry name" value="rve"/>
    <property type="match status" value="1"/>
</dbReference>
<dbReference type="PROSITE" id="PS50994">
    <property type="entry name" value="INTEGRASE"/>
    <property type="match status" value="1"/>
</dbReference>
<accession>A0ABD0PTC8</accession>